<protein>
    <submittedName>
        <fullName evidence="1">Uncharacterized protein</fullName>
    </submittedName>
</protein>
<accession>A0A378X3C0</accession>
<dbReference type="AlphaFoldDB" id="A0A378X3C0"/>
<reference evidence="1 2" key="1">
    <citation type="submission" date="2018-06" db="EMBL/GenBank/DDBJ databases">
        <authorList>
            <consortium name="Pathogen Informatics"/>
            <person name="Doyle S."/>
        </authorList>
    </citation>
    <scope>NUCLEOTIDE SEQUENCE [LARGE SCALE GENOMIC DNA]</scope>
    <source>
        <strain evidence="1 2">NCTC13184</strain>
    </source>
</reference>
<name>A0A378X3C0_9NOCA</name>
<dbReference type="Proteomes" id="UP000255082">
    <property type="component" value="Unassembled WGS sequence"/>
</dbReference>
<evidence type="ECO:0000313" key="1">
    <source>
        <dbReference type="EMBL" id="SUA47517.1"/>
    </source>
</evidence>
<sequence>MPTGTDRCKHALDGTVIGMRVFADGARGGSRTPGSQQKSALVRSLIDPTLPKWQRRPFHCDAERPLKAVPA</sequence>
<proteinExistence type="predicted"/>
<evidence type="ECO:0000313" key="2">
    <source>
        <dbReference type="Proteomes" id="UP000255082"/>
    </source>
</evidence>
<organism evidence="1 2">
    <name type="scientific">Nocardia africana</name>
    <dbReference type="NCBI Taxonomy" id="134964"/>
    <lineage>
        <taxon>Bacteria</taxon>
        <taxon>Bacillati</taxon>
        <taxon>Actinomycetota</taxon>
        <taxon>Actinomycetes</taxon>
        <taxon>Mycobacteriales</taxon>
        <taxon>Nocardiaceae</taxon>
        <taxon>Nocardia</taxon>
    </lineage>
</organism>
<gene>
    <name evidence="1" type="ORF">NCTC13184_06058</name>
</gene>
<dbReference type="EMBL" id="UGRU01000001">
    <property type="protein sequence ID" value="SUA47517.1"/>
    <property type="molecule type" value="Genomic_DNA"/>
</dbReference>